<protein>
    <submittedName>
        <fullName evidence="1">Uncharacterized protein</fullName>
    </submittedName>
</protein>
<name>A0A0E0P9Y6_ORYRU</name>
<accession>A0A0E0P9Y6</accession>
<dbReference type="EnsemblPlants" id="ORUFI04G15860.1">
    <property type="protein sequence ID" value="ORUFI04G15860.1"/>
    <property type="gene ID" value="ORUFI04G15860"/>
</dbReference>
<dbReference type="Gramene" id="ORUFI04G15860.1">
    <property type="protein sequence ID" value="ORUFI04G15860.1"/>
    <property type="gene ID" value="ORUFI04G15860"/>
</dbReference>
<evidence type="ECO:0000313" key="1">
    <source>
        <dbReference type="EnsemblPlants" id="ORUFI04G15860.1"/>
    </source>
</evidence>
<dbReference type="Proteomes" id="UP000008022">
    <property type="component" value="Unassembled WGS sequence"/>
</dbReference>
<reference evidence="1" key="2">
    <citation type="submission" date="2015-06" db="UniProtKB">
        <authorList>
            <consortium name="EnsemblPlants"/>
        </authorList>
    </citation>
    <scope>IDENTIFICATION</scope>
</reference>
<sequence length="145" mass="15944">MKALLCCAVALRDLPYLPPPAPHRSGGRAIIPGGKNGQILRFVSPARARVKRLPLSSLDSTRRDNRGSNSVPNAADMMCWCGYKIGAERYSRQCEGACGEHEKLHSLALVHADVDDGKKRAQAKSTVHRLAHTYTTQTVWVLVDR</sequence>
<proteinExistence type="predicted"/>
<keyword evidence="2" id="KW-1185">Reference proteome</keyword>
<evidence type="ECO:0000313" key="2">
    <source>
        <dbReference type="Proteomes" id="UP000008022"/>
    </source>
</evidence>
<dbReference type="AlphaFoldDB" id="A0A0E0P9Y6"/>
<reference evidence="2" key="1">
    <citation type="submission" date="2013-06" db="EMBL/GenBank/DDBJ databases">
        <authorList>
            <person name="Zhao Q."/>
        </authorList>
    </citation>
    <scope>NUCLEOTIDE SEQUENCE</scope>
    <source>
        <strain evidence="2">cv. W1943</strain>
    </source>
</reference>
<organism evidence="1 2">
    <name type="scientific">Oryza rufipogon</name>
    <name type="common">Brownbeard rice</name>
    <name type="synonym">Asian wild rice</name>
    <dbReference type="NCBI Taxonomy" id="4529"/>
    <lineage>
        <taxon>Eukaryota</taxon>
        <taxon>Viridiplantae</taxon>
        <taxon>Streptophyta</taxon>
        <taxon>Embryophyta</taxon>
        <taxon>Tracheophyta</taxon>
        <taxon>Spermatophyta</taxon>
        <taxon>Magnoliopsida</taxon>
        <taxon>Liliopsida</taxon>
        <taxon>Poales</taxon>
        <taxon>Poaceae</taxon>
        <taxon>BOP clade</taxon>
        <taxon>Oryzoideae</taxon>
        <taxon>Oryzeae</taxon>
        <taxon>Oryzinae</taxon>
        <taxon>Oryza</taxon>
    </lineage>
</organism>
<dbReference type="HOGENOM" id="CLU_1790089_0_0_1"/>